<evidence type="ECO:0000313" key="1">
    <source>
        <dbReference type="EMBL" id="KAH3716845.1"/>
    </source>
</evidence>
<dbReference type="EMBL" id="JAIWYP010000013">
    <property type="protein sequence ID" value="KAH3716845.1"/>
    <property type="molecule type" value="Genomic_DNA"/>
</dbReference>
<dbReference type="AlphaFoldDB" id="A0A9D4C440"/>
<accession>A0A9D4C440</accession>
<proteinExistence type="predicted"/>
<keyword evidence="2" id="KW-1185">Reference proteome</keyword>
<name>A0A9D4C440_DREPO</name>
<gene>
    <name evidence="1" type="ORF">DPMN_059576</name>
</gene>
<dbReference type="Proteomes" id="UP000828390">
    <property type="component" value="Unassembled WGS sequence"/>
</dbReference>
<reference evidence="1" key="2">
    <citation type="submission" date="2020-11" db="EMBL/GenBank/DDBJ databases">
        <authorList>
            <person name="McCartney M.A."/>
            <person name="Auch B."/>
            <person name="Kono T."/>
            <person name="Mallez S."/>
            <person name="Becker A."/>
            <person name="Gohl D.M."/>
            <person name="Silverstein K.A.T."/>
            <person name="Koren S."/>
            <person name="Bechman K.B."/>
            <person name="Herman A."/>
            <person name="Abrahante J.E."/>
            <person name="Garbe J."/>
        </authorList>
    </citation>
    <scope>NUCLEOTIDE SEQUENCE</scope>
    <source>
        <strain evidence="1">Duluth1</strain>
        <tissue evidence="1">Whole animal</tissue>
    </source>
</reference>
<reference evidence="1" key="1">
    <citation type="journal article" date="2019" name="bioRxiv">
        <title>The Genome of the Zebra Mussel, Dreissena polymorpha: A Resource for Invasive Species Research.</title>
        <authorList>
            <person name="McCartney M.A."/>
            <person name="Auch B."/>
            <person name="Kono T."/>
            <person name="Mallez S."/>
            <person name="Zhang Y."/>
            <person name="Obille A."/>
            <person name="Becker A."/>
            <person name="Abrahante J.E."/>
            <person name="Garbe J."/>
            <person name="Badalamenti J.P."/>
            <person name="Herman A."/>
            <person name="Mangelson H."/>
            <person name="Liachko I."/>
            <person name="Sullivan S."/>
            <person name="Sone E.D."/>
            <person name="Koren S."/>
            <person name="Silverstein K.A.T."/>
            <person name="Beckman K.B."/>
            <person name="Gohl D.M."/>
        </authorList>
    </citation>
    <scope>NUCLEOTIDE SEQUENCE</scope>
    <source>
        <strain evidence="1">Duluth1</strain>
        <tissue evidence="1">Whole animal</tissue>
    </source>
</reference>
<organism evidence="1 2">
    <name type="scientific">Dreissena polymorpha</name>
    <name type="common">Zebra mussel</name>
    <name type="synonym">Mytilus polymorpha</name>
    <dbReference type="NCBI Taxonomy" id="45954"/>
    <lineage>
        <taxon>Eukaryota</taxon>
        <taxon>Metazoa</taxon>
        <taxon>Spiralia</taxon>
        <taxon>Lophotrochozoa</taxon>
        <taxon>Mollusca</taxon>
        <taxon>Bivalvia</taxon>
        <taxon>Autobranchia</taxon>
        <taxon>Heteroconchia</taxon>
        <taxon>Euheterodonta</taxon>
        <taxon>Imparidentia</taxon>
        <taxon>Neoheterodontei</taxon>
        <taxon>Myida</taxon>
        <taxon>Dreissenoidea</taxon>
        <taxon>Dreissenidae</taxon>
        <taxon>Dreissena</taxon>
    </lineage>
</organism>
<protein>
    <submittedName>
        <fullName evidence="1">Uncharacterized protein</fullName>
    </submittedName>
</protein>
<comment type="caution">
    <text evidence="1">The sequence shown here is derived from an EMBL/GenBank/DDBJ whole genome shotgun (WGS) entry which is preliminary data.</text>
</comment>
<evidence type="ECO:0000313" key="2">
    <source>
        <dbReference type="Proteomes" id="UP000828390"/>
    </source>
</evidence>
<sequence length="123" mass="12837">MRPCEILHTKPKSPVLKNGILFMVSHSTAIRVPDPQNAYVSAPDIPSISSVSAVGVCLLNQVDPSVFTTQVVVGLPDNVSDPLSPFGGLSVGDPTPTMLGLAVGEPPIPLCSLAKKAITYFAK</sequence>